<dbReference type="EMBL" id="ML996147">
    <property type="protein sequence ID" value="KAF2734484.1"/>
    <property type="molecule type" value="Genomic_DNA"/>
</dbReference>
<feature type="region of interest" description="Disordered" evidence="1">
    <location>
        <begin position="325"/>
        <end position="344"/>
    </location>
</feature>
<gene>
    <name evidence="2" type="ORF">EJ04DRAFT_602997</name>
</gene>
<name>A0A9P4QXE9_9PLEO</name>
<proteinExistence type="predicted"/>
<comment type="caution">
    <text evidence="2">The sequence shown here is derived from an EMBL/GenBank/DDBJ whole genome shotgun (WGS) entry which is preliminary data.</text>
</comment>
<evidence type="ECO:0000256" key="1">
    <source>
        <dbReference type="SAM" id="MobiDB-lite"/>
    </source>
</evidence>
<keyword evidence="3" id="KW-1185">Reference proteome</keyword>
<sequence>MSKSNQATELFRFVCARPAEKDTRSIRIRRRGLEAESRLQESALSEGRPRSSSFAVASRSLTYTKKITALNDRLGLDDTKLDIGRNIELETALVRKSINNVFTGENLANLVKSEEWKRDEDVLDRALYQFWENGSDPGSLGPQIARQRQLYDLVVQAADPGVGKEDHDSFMLKGFEMGGLPTLTRGGASRERSQRQELRTLRVEATAASKAETRIRNLIEGLRMLNSSAVLQYRVLDKTQPFQYLIMATWVDLLAEEAKKAVKEAGAGSADSNSKSSIIFYYNAIMVAIKTAAVEANGAPKFRSGLFSIGPFNLEMVKPWTMGSGTSFDEHSTDATPSQDTPSKIKPTGVGDLLIVRDHVYKYVGGEIGAIQNVLRSEWLVRETKRLDRTEIVEFSSNELQTEKTQEESTAQRFALSKEANNIIKQDSSMKMGVSTTAYGPYVSVKGDLSYAENSSSESSNKVASQYSQDITSRASSKIIEKTFNSLSKTTISEFQDNNRHEFKNTDGANISGVYQWVNKISQCQMYNYGKRLLIDITIPEPAAFLMTQSSDSGPVLENPLPLTESASDLHEGNYSAIAARYQATGIKPPGDLVVSFSKSFKADMTSADAPKPGSGNAFHFGGTANVALDLDIPAGYLAYAAKIQVGVRTGPSITAWHVNEERGNKEWFGYEGAPREPETYVSVAGRIIPPGGVTSGEVSSSAGGLFGGSSDRSLAWDTVGTVFFTEPLLSGKVAVAVSQDFCLALSGSIYVCCVREPVAYAKWQQETYEGILTAYTKQKMDYERARAETAISTLNVATGNNPLENTGIINTELKKTAIAFMTAQNFKLFGSVEKDAQDGIPQVTEFDKALEQGAYADFFEKAFEWENMTYALYPYFWAARDTWRERMGFHSPDPTFTAFIKAGMARVTVPAKLGFGLEVVHFLDSGRIWQKGPVSTLASSEYYSVAQEIMAAEAKVEEVRVSEPWYTVVPTDLVRLRADGELPRFRVDGKGVWVERGPGEDEDEDEE</sequence>
<dbReference type="OrthoDB" id="2142040at2759"/>
<accession>A0A9P4QXE9</accession>
<evidence type="ECO:0008006" key="4">
    <source>
        <dbReference type="Google" id="ProtNLM"/>
    </source>
</evidence>
<reference evidence="2" key="1">
    <citation type="journal article" date="2020" name="Stud. Mycol.">
        <title>101 Dothideomycetes genomes: a test case for predicting lifestyles and emergence of pathogens.</title>
        <authorList>
            <person name="Haridas S."/>
            <person name="Albert R."/>
            <person name="Binder M."/>
            <person name="Bloem J."/>
            <person name="Labutti K."/>
            <person name="Salamov A."/>
            <person name="Andreopoulos B."/>
            <person name="Baker S."/>
            <person name="Barry K."/>
            <person name="Bills G."/>
            <person name="Bluhm B."/>
            <person name="Cannon C."/>
            <person name="Castanera R."/>
            <person name="Culley D."/>
            <person name="Daum C."/>
            <person name="Ezra D."/>
            <person name="Gonzalez J."/>
            <person name="Henrissat B."/>
            <person name="Kuo A."/>
            <person name="Liang C."/>
            <person name="Lipzen A."/>
            <person name="Lutzoni F."/>
            <person name="Magnuson J."/>
            <person name="Mondo S."/>
            <person name="Nolan M."/>
            <person name="Ohm R."/>
            <person name="Pangilinan J."/>
            <person name="Park H.-J."/>
            <person name="Ramirez L."/>
            <person name="Alfaro M."/>
            <person name="Sun H."/>
            <person name="Tritt A."/>
            <person name="Yoshinaga Y."/>
            <person name="Zwiers L.-H."/>
            <person name="Turgeon B."/>
            <person name="Goodwin S."/>
            <person name="Spatafora J."/>
            <person name="Crous P."/>
            <person name="Grigoriev I."/>
        </authorList>
    </citation>
    <scope>NUCLEOTIDE SEQUENCE</scope>
    <source>
        <strain evidence="2">CBS 125425</strain>
    </source>
</reference>
<evidence type="ECO:0000313" key="3">
    <source>
        <dbReference type="Proteomes" id="UP000799444"/>
    </source>
</evidence>
<dbReference type="AlphaFoldDB" id="A0A9P4QXE9"/>
<protein>
    <recommendedName>
        <fullName evidence="4">MACPF domain-containing protein</fullName>
    </recommendedName>
</protein>
<evidence type="ECO:0000313" key="2">
    <source>
        <dbReference type="EMBL" id="KAF2734484.1"/>
    </source>
</evidence>
<dbReference type="Proteomes" id="UP000799444">
    <property type="component" value="Unassembled WGS sequence"/>
</dbReference>
<organism evidence="2 3">
    <name type="scientific">Polyplosphaeria fusca</name>
    <dbReference type="NCBI Taxonomy" id="682080"/>
    <lineage>
        <taxon>Eukaryota</taxon>
        <taxon>Fungi</taxon>
        <taxon>Dikarya</taxon>
        <taxon>Ascomycota</taxon>
        <taxon>Pezizomycotina</taxon>
        <taxon>Dothideomycetes</taxon>
        <taxon>Pleosporomycetidae</taxon>
        <taxon>Pleosporales</taxon>
        <taxon>Tetraplosphaeriaceae</taxon>
        <taxon>Polyplosphaeria</taxon>
    </lineage>
</organism>